<accession>A0A094YNL2</accession>
<proteinExistence type="predicted"/>
<reference evidence="1 2" key="1">
    <citation type="submission" date="2014-06" db="EMBL/GenBank/DDBJ databases">
        <title>Functional and comparative genomic analyses of the Drosophila gut microbiota identify candidate symbiosis factors.</title>
        <authorList>
            <person name="Newell P.D."/>
            <person name="Chaston J.M."/>
            <person name="Douglas A.E."/>
        </authorList>
    </citation>
    <scope>NUCLEOTIDE SEQUENCE [LARGE SCALE GENOMIC DNA]</scope>
    <source>
        <strain evidence="1 2">DmCS_006</strain>
    </source>
</reference>
<evidence type="ECO:0000313" key="2">
    <source>
        <dbReference type="Proteomes" id="UP000029448"/>
    </source>
</evidence>
<comment type="caution">
    <text evidence="1">The sequence shown here is derived from an EMBL/GenBank/DDBJ whole genome shotgun (WGS) entry which is preliminary data.</text>
</comment>
<keyword evidence="2" id="KW-1185">Reference proteome</keyword>
<protein>
    <submittedName>
        <fullName evidence="1">Uncharacterized protein</fullName>
    </submittedName>
</protein>
<evidence type="ECO:0000313" key="1">
    <source>
        <dbReference type="EMBL" id="KGB22962.1"/>
    </source>
</evidence>
<dbReference type="PATRIC" id="fig|104102.7.peg.1812"/>
<sequence>MLANMPCLSETFAASFICCPFKQALASVFLRMWRPLPCSGRFCETG</sequence>
<gene>
    <name evidence="1" type="ORF">AtDm6_1831</name>
</gene>
<dbReference type="Proteomes" id="UP000029448">
    <property type="component" value="Unassembled WGS sequence"/>
</dbReference>
<organism evidence="1 2">
    <name type="scientific">Acetobacter tropicalis</name>
    <dbReference type="NCBI Taxonomy" id="104102"/>
    <lineage>
        <taxon>Bacteria</taxon>
        <taxon>Pseudomonadati</taxon>
        <taxon>Pseudomonadota</taxon>
        <taxon>Alphaproteobacteria</taxon>
        <taxon>Acetobacterales</taxon>
        <taxon>Acetobacteraceae</taxon>
        <taxon>Acetobacter</taxon>
    </lineage>
</organism>
<dbReference type="EMBL" id="JOKM01000071">
    <property type="protein sequence ID" value="KGB22962.1"/>
    <property type="molecule type" value="Genomic_DNA"/>
</dbReference>
<dbReference type="STRING" id="104102.AtDm6_1831"/>
<name>A0A094YNL2_9PROT</name>
<dbReference type="AlphaFoldDB" id="A0A094YNL2"/>